<dbReference type="GO" id="GO:0016747">
    <property type="term" value="F:acyltransferase activity, transferring groups other than amino-acyl groups"/>
    <property type="evidence" value="ECO:0007669"/>
    <property type="project" value="InterPro"/>
</dbReference>
<dbReference type="Gene3D" id="3.40.630.30">
    <property type="match status" value="1"/>
</dbReference>
<accession>A0A381T910</accession>
<dbReference type="Pfam" id="PF00583">
    <property type="entry name" value="Acetyltransf_1"/>
    <property type="match status" value="1"/>
</dbReference>
<protein>
    <recommendedName>
        <fullName evidence="1">N-acetyltransferase domain-containing protein</fullName>
    </recommendedName>
</protein>
<dbReference type="PROSITE" id="PS51186">
    <property type="entry name" value="GNAT"/>
    <property type="match status" value="1"/>
</dbReference>
<dbReference type="PANTHER" id="PTHR13170">
    <property type="entry name" value="O-GLCNACASE"/>
    <property type="match status" value="1"/>
</dbReference>
<sequence>MGPKEYLIRQAKISDIDDLYEICIRTGNNGEDSRHVYNNHEALGIYYVGPYVVYEQDLAFVLEDKLGICGYVLGAKDTKLFFKAMTEKWLPKYQKRFPMPKGDPKNWNLDQKIIALIHNPKVSIPDSLNNFPAHLHIDLLPRARKKGNGRRMIETLHKKLEILGIKGVFLDVGINNLNAQSFYEKIGYKKLEVTPSQDGLFMIHQL</sequence>
<proteinExistence type="predicted"/>
<organism evidence="2">
    <name type="scientific">marine metagenome</name>
    <dbReference type="NCBI Taxonomy" id="408172"/>
    <lineage>
        <taxon>unclassified sequences</taxon>
        <taxon>metagenomes</taxon>
        <taxon>ecological metagenomes</taxon>
    </lineage>
</organism>
<dbReference type="AlphaFoldDB" id="A0A381T910"/>
<reference evidence="2" key="1">
    <citation type="submission" date="2018-05" db="EMBL/GenBank/DDBJ databases">
        <authorList>
            <person name="Lanie J.A."/>
            <person name="Ng W.-L."/>
            <person name="Kazmierczak K.M."/>
            <person name="Andrzejewski T.M."/>
            <person name="Davidsen T.M."/>
            <person name="Wayne K.J."/>
            <person name="Tettelin H."/>
            <person name="Glass J.I."/>
            <person name="Rusch D."/>
            <person name="Podicherti R."/>
            <person name="Tsui H.-C.T."/>
            <person name="Winkler M.E."/>
        </authorList>
    </citation>
    <scope>NUCLEOTIDE SEQUENCE</scope>
</reference>
<dbReference type="InterPro" id="IPR000182">
    <property type="entry name" value="GNAT_dom"/>
</dbReference>
<evidence type="ECO:0000313" key="2">
    <source>
        <dbReference type="EMBL" id="SVA12666.1"/>
    </source>
</evidence>
<gene>
    <name evidence="2" type="ORF">METZ01_LOCUS65520</name>
</gene>
<dbReference type="EMBL" id="UINC01004215">
    <property type="protein sequence ID" value="SVA12666.1"/>
    <property type="molecule type" value="Genomic_DNA"/>
</dbReference>
<dbReference type="InterPro" id="IPR051822">
    <property type="entry name" value="Glycosyl_Hydrolase_84"/>
</dbReference>
<dbReference type="SUPFAM" id="SSF55729">
    <property type="entry name" value="Acyl-CoA N-acyltransferases (Nat)"/>
    <property type="match status" value="1"/>
</dbReference>
<name>A0A381T910_9ZZZZ</name>
<dbReference type="PANTHER" id="PTHR13170:SF16">
    <property type="entry name" value="PROTEIN O-GLCNACASE"/>
    <property type="match status" value="1"/>
</dbReference>
<dbReference type="InterPro" id="IPR016181">
    <property type="entry name" value="Acyl_CoA_acyltransferase"/>
</dbReference>
<evidence type="ECO:0000259" key="1">
    <source>
        <dbReference type="PROSITE" id="PS51186"/>
    </source>
</evidence>
<feature type="domain" description="N-acetyltransferase" evidence="1">
    <location>
        <begin position="6"/>
        <end position="206"/>
    </location>
</feature>